<evidence type="ECO:0000313" key="2">
    <source>
        <dbReference type="EMBL" id="GMN62114.1"/>
    </source>
</evidence>
<evidence type="ECO:0000256" key="1">
    <source>
        <dbReference type="SAM" id="Phobius"/>
    </source>
</evidence>
<accession>A0AA88E0J2</accession>
<protein>
    <submittedName>
        <fullName evidence="2">Uncharacterized protein</fullName>
    </submittedName>
</protein>
<dbReference type="Proteomes" id="UP001187192">
    <property type="component" value="Unassembled WGS sequence"/>
</dbReference>
<dbReference type="AlphaFoldDB" id="A0AA88E0J2"/>
<keyword evidence="3" id="KW-1185">Reference proteome</keyword>
<proteinExistence type="predicted"/>
<sequence length="81" mass="9675">MVHFKFRLLITSFYVTSTSGLLFLRFIALIFLFQFFYTHYVRKADPFPQRFRQASRIDDSISDHFNLISLSPFKATFPFPL</sequence>
<reference evidence="2" key="1">
    <citation type="submission" date="2023-07" db="EMBL/GenBank/DDBJ databases">
        <title>draft genome sequence of fig (Ficus carica).</title>
        <authorList>
            <person name="Takahashi T."/>
            <person name="Nishimura K."/>
        </authorList>
    </citation>
    <scope>NUCLEOTIDE SEQUENCE</scope>
</reference>
<keyword evidence="1" id="KW-0472">Membrane</keyword>
<organism evidence="2 3">
    <name type="scientific">Ficus carica</name>
    <name type="common">Common fig</name>
    <dbReference type="NCBI Taxonomy" id="3494"/>
    <lineage>
        <taxon>Eukaryota</taxon>
        <taxon>Viridiplantae</taxon>
        <taxon>Streptophyta</taxon>
        <taxon>Embryophyta</taxon>
        <taxon>Tracheophyta</taxon>
        <taxon>Spermatophyta</taxon>
        <taxon>Magnoliopsida</taxon>
        <taxon>eudicotyledons</taxon>
        <taxon>Gunneridae</taxon>
        <taxon>Pentapetalae</taxon>
        <taxon>rosids</taxon>
        <taxon>fabids</taxon>
        <taxon>Rosales</taxon>
        <taxon>Moraceae</taxon>
        <taxon>Ficeae</taxon>
        <taxon>Ficus</taxon>
    </lineage>
</organism>
<comment type="caution">
    <text evidence="2">The sequence shown here is derived from an EMBL/GenBank/DDBJ whole genome shotgun (WGS) entry which is preliminary data.</text>
</comment>
<evidence type="ECO:0000313" key="3">
    <source>
        <dbReference type="Proteomes" id="UP001187192"/>
    </source>
</evidence>
<feature type="transmembrane region" description="Helical" evidence="1">
    <location>
        <begin position="20"/>
        <end position="40"/>
    </location>
</feature>
<name>A0AA88E0J2_FICCA</name>
<gene>
    <name evidence="2" type="ORF">TIFTF001_031209</name>
</gene>
<keyword evidence="1" id="KW-0812">Transmembrane</keyword>
<dbReference type="EMBL" id="BTGU01000123">
    <property type="protein sequence ID" value="GMN62114.1"/>
    <property type="molecule type" value="Genomic_DNA"/>
</dbReference>
<keyword evidence="1" id="KW-1133">Transmembrane helix</keyword>